<dbReference type="PANTHER" id="PTHR32063">
    <property type="match status" value="1"/>
</dbReference>
<dbReference type="GO" id="GO:0005886">
    <property type="term" value="C:plasma membrane"/>
    <property type="evidence" value="ECO:0007669"/>
    <property type="project" value="TreeGrafter"/>
</dbReference>
<dbReference type="Gene3D" id="3.30.70.1430">
    <property type="entry name" value="Multidrug efflux transporter AcrB pore domain"/>
    <property type="match status" value="1"/>
</dbReference>
<dbReference type="Gene3D" id="1.20.1640.10">
    <property type="entry name" value="Multidrug efflux transporter AcrB transmembrane domain"/>
    <property type="match status" value="1"/>
</dbReference>
<dbReference type="SUPFAM" id="SSF82693">
    <property type="entry name" value="Multidrug efflux transporter AcrB pore domain, PN1, PN2, PC1 and PC2 subdomains"/>
    <property type="match status" value="1"/>
</dbReference>
<dbReference type="GO" id="GO:0042910">
    <property type="term" value="F:xenobiotic transmembrane transporter activity"/>
    <property type="evidence" value="ECO:0007669"/>
    <property type="project" value="TreeGrafter"/>
</dbReference>
<reference evidence="1" key="1">
    <citation type="submission" date="2021-01" db="EMBL/GenBank/DDBJ databases">
        <title>Genome sequence of Phenylobacterium sp. 20VBR1 isolated from a valley glaceir, Ny-Alesund, Svalbard.</title>
        <authorList>
            <person name="Thomas F.A."/>
            <person name="Krishnan K.P."/>
            <person name="Sinha R.K."/>
        </authorList>
    </citation>
    <scope>NUCLEOTIDE SEQUENCE</scope>
    <source>
        <strain evidence="1">20VBR1</strain>
    </source>
</reference>
<dbReference type="PANTHER" id="PTHR32063:SF4">
    <property type="entry name" value="SLR6043 PROTEIN"/>
    <property type="match status" value="1"/>
</dbReference>
<name>A0A974S8C1_9CAUL</name>
<organism evidence="1">
    <name type="scientific">Phenylobacterium glaciei</name>
    <dbReference type="NCBI Taxonomy" id="2803784"/>
    <lineage>
        <taxon>Bacteria</taxon>
        <taxon>Pseudomonadati</taxon>
        <taxon>Pseudomonadota</taxon>
        <taxon>Alphaproteobacteria</taxon>
        <taxon>Caulobacterales</taxon>
        <taxon>Caulobacteraceae</taxon>
        <taxon>Phenylobacterium</taxon>
    </lineage>
</organism>
<evidence type="ECO:0000313" key="1">
    <source>
        <dbReference type="EMBL" id="QQZ49428.1"/>
    </source>
</evidence>
<sequence>MLSAIVRWSLSRPRLVAVAALLLLVYGVSVLAHAKYDVFPEFVPAQAEVQTEAPGLSAEQVEQLVTRPVEQAVNGAAGVAEVRSQSIQGISIVTVVFAEGSDPYRARQIVAEALGRPSPLPAGCSRPR</sequence>
<dbReference type="InterPro" id="IPR001036">
    <property type="entry name" value="Acrflvin-R"/>
</dbReference>
<gene>
    <name evidence="1" type="ORF">JKL49_20880</name>
</gene>
<proteinExistence type="predicted"/>
<dbReference type="AlphaFoldDB" id="A0A974S8C1"/>
<accession>A0A974S8C1</accession>
<protein>
    <submittedName>
        <fullName evidence="1">Efflux RND transporter permease subunit</fullName>
    </submittedName>
</protein>
<dbReference type="Pfam" id="PF00873">
    <property type="entry name" value="ACR_tran"/>
    <property type="match status" value="1"/>
</dbReference>
<dbReference type="EMBL" id="CP068570">
    <property type="protein sequence ID" value="QQZ49428.1"/>
    <property type="molecule type" value="Genomic_DNA"/>
</dbReference>